<protein>
    <submittedName>
        <fullName evidence="5">GNAT family N-acetyltransferase</fullName>
    </submittedName>
</protein>
<organism evidence="5">
    <name type="scientific">Symploca sp. SIO1C4</name>
    <dbReference type="NCBI Taxonomy" id="2607765"/>
    <lineage>
        <taxon>Bacteria</taxon>
        <taxon>Bacillati</taxon>
        <taxon>Cyanobacteriota</taxon>
        <taxon>Cyanophyceae</taxon>
        <taxon>Coleofasciculales</taxon>
        <taxon>Coleofasciculaceae</taxon>
        <taxon>Symploca</taxon>
    </lineage>
</organism>
<evidence type="ECO:0000256" key="2">
    <source>
        <dbReference type="ARBA" id="ARBA00023315"/>
    </source>
</evidence>
<feature type="domain" description="N-acetyltransferase" evidence="4">
    <location>
        <begin position="32"/>
        <end position="184"/>
    </location>
</feature>
<keyword evidence="2" id="KW-0012">Acyltransferase</keyword>
<evidence type="ECO:0000259" key="4">
    <source>
        <dbReference type="PROSITE" id="PS51186"/>
    </source>
</evidence>
<name>A0A6B3NHQ1_9CYAN</name>
<reference evidence="5" key="1">
    <citation type="submission" date="2019-11" db="EMBL/GenBank/DDBJ databases">
        <title>Genomic insights into an expanded diversity of filamentous marine cyanobacteria reveals the extraordinary biosynthetic potential of Moorea and Okeania.</title>
        <authorList>
            <person name="Ferreira Leao T."/>
            <person name="Wang M."/>
            <person name="Moss N."/>
            <person name="Da Silva R."/>
            <person name="Sanders J."/>
            <person name="Nurk S."/>
            <person name="Gurevich A."/>
            <person name="Humphrey G."/>
            <person name="Reher R."/>
            <person name="Zhu Q."/>
            <person name="Belda-Ferre P."/>
            <person name="Glukhov E."/>
            <person name="Rex R."/>
            <person name="Dorrestein P.C."/>
            <person name="Knight R."/>
            <person name="Pevzner P."/>
            <person name="Gerwick W.H."/>
            <person name="Gerwick L."/>
        </authorList>
    </citation>
    <scope>NUCLEOTIDE SEQUENCE</scope>
    <source>
        <strain evidence="5">SIO1C4</strain>
    </source>
</reference>
<comment type="caution">
    <text evidence="5">The sequence shown here is derived from an EMBL/GenBank/DDBJ whole genome shotgun (WGS) entry which is preliminary data.</text>
</comment>
<dbReference type="EMBL" id="JAAHFQ010000482">
    <property type="protein sequence ID" value="NER30072.1"/>
    <property type="molecule type" value="Genomic_DNA"/>
</dbReference>
<dbReference type="PANTHER" id="PTHR43792">
    <property type="entry name" value="GNAT FAMILY, PUTATIVE (AFU_ORTHOLOGUE AFUA_3G00765)-RELATED-RELATED"/>
    <property type="match status" value="1"/>
</dbReference>
<dbReference type="Pfam" id="PF13302">
    <property type="entry name" value="Acetyltransf_3"/>
    <property type="match status" value="1"/>
</dbReference>
<evidence type="ECO:0000256" key="3">
    <source>
        <dbReference type="ARBA" id="ARBA00038502"/>
    </source>
</evidence>
<proteinExistence type="inferred from homology"/>
<evidence type="ECO:0000256" key="1">
    <source>
        <dbReference type="ARBA" id="ARBA00022679"/>
    </source>
</evidence>
<comment type="similarity">
    <text evidence="3">Belongs to the acetyltransferase family. RimJ subfamily.</text>
</comment>
<dbReference type="InterPro" id="IPR000182">
    <property type="entry name" value="GNAT_dom"/>
</dbReference>
<sequence>MDRKILEQEHKATGIKVFLASMDDIHIKHLIKLARDPILVNLMGWNTFFESDDTEQFIQAISSYTLPYSRKSQPLIFGVYLNPEDFPIGYAVLKGINIDLSTTEIGVAILDKKYRNKGYGKLGFKRLINYTFNQLHIQTIGAAVLLSNKFSINMCRNLGFVEREIMYKSWEMPNKELVDLAWMELTSISKQVT</sequence>
<dbReference type="Gene3D" id="3.40.630.30">
    <property type="match status" value="1"/>
</dbReference>
<evidence type="ECO:0000313" key="5">
    <source>
        <dbReference type="EMBL" id="NER30072.1"/>
    </source>
</evidence>
<keyword evidence="1 5" id="KW-0808">Transferase</keyword>
<dbReference type="SUPFAM" id="SSF55729">
    <property type="entry name" value="Acyl-CoA N-acyltransferases (Nat)"/>
    <property type="match status" value="1"/>
</dbReference>
<gene>
    <name evidence="5" type="ORF">F6J89_21235</name>
</gene>
<dbReference type="PROSITE" id="PS51186">
    <property type="entry name" value="GNAT"/>
    <property type="match status" value="1"/>
</dbReference>
<dbReference type="InterPro" id="IPR016181">
    <property type="entry name" value="Acyl_CoA_acyltransferase"/>
</dbReference>
<dbReference type="GO" id="GO:0016747">
    <property type="term" value="F:acyltransferase activity, transferring groups other than amino-acyl groups"/>
    <property type="evidence" value="ECO:0007669"/>
    <property type="project" value="InterPro"/>
</dbReference>
<dbReference type="PANTHER" id="PTHR43792:SF8">
    <property type="entry name" value="[RIBOSOMAL PROTEIN US5]-ALANINE N-ACETYLTRANSFERASE"/>
    <property type="match status" value="1"/>
</dbReference>
<dbReference type="AlphaFoldDB" id="A0A6B3NHQ1"/>
<dbReference type="InterPro" id="IPR051531">
    <property type="entry name" value="N-acetyltransferase"/>
</dbReference>
<accession>A0A6B3NHQ1</accession>